<dbReference type="Proteomes" id="UP000199533">
    <property type="component" value="Unassembled WGS sequence"/>
</dbReference>
<organism evidence="1 2">
    <name type="scientific">Nitrosomonas aestuarii</name>
    <dbReference type="NCBI Taxonomy" id="52441"/>
    <lineage>
        <taxon>Bacteria</taxon>
        <taxon>Pseudomonadati</taxon>
        <taxon>Pseudomonadota</taxon>
        <taxon>Betaproteobacteria</taxon>
        <taxon>Nitrosomonadales</taxon>
        <taxon>Nitrosomonadaceae</taxon>
        <taxon>Nitrosomonas</taxon>
    </lineage>
</organism>
<accession>A0A1I4G0Y0</accession>
<gene>
    <name evidence="1" type="ORF">SAMN05216302_104424</name>
</gene>
<proteinExistence type="predicted"/>
<keyword evidence="2" id="KW-1185">Reference proteome</keyword>
<reference evidence="2" key="1">
    <citation type="submission" date="2016-10" db="EMBL/GenBank/DDBJ databases">
        <authorList>
            <person name="Varghese N."/>
            <person name="Submissions S."/>
        </authorList>
    </citation>
    <scope>NUCLEOTIDE SEQUENCE [LARGE SCALE GENOMIC DNA]</scope>
    <source>
        <strain evidence="2">Nm69</strain>
    </source>
</reference>
<dbReference type="STRING" id="52441.SAMN05216302_104424"/>
<name>A0A1I4G0Y0_9PROT</name>
<evidence type="ECO:0000313" key="1">
    <source>
        <dbReference type="EMBL" id="SFL22746.1"/>
    </source>
</evidence>
<evidence type="ECO:0000313" key="2">
    <source>
        <dbReference type="Proteomes" id="UP000199533"/>
    </source>
</evidence>
<sequence length="49" mass="5496">MSLLSHSRIHHTICSDLMTLDTLMSDDINVTDRGGYESKASLQTLFEVI</sequence>
<dbReference type="EMBL" id="FOSP01000044">
    <property type="protein sequence ID" value="SFL22746.1"/>
    <property type="molecule type" value="Genomic_DNA"/>
</dbReference>
<dbReference type="AlphaFoldDB" id="A0A1I4G0Y0"/>
<protein>
    <submittedName>
        <fullName evidence="1">Uncharacterized protein</fullName>
    </submittedName>
</protein>